<keyword evidence="4" id="KW-0472">Membrane</keyword>
<organism evidence="6 7">
    <name type="scientific">Allacma fusca</name>
    <dbReference type="NCBI Taxonomy" id="39272"/>
    <lineage>
        <taxon>Eukaryota</taxon>
        <taxon>Metazoa</taxon>
        <taxon>Ecdysozoa</taxon>
        <taxon>Arthropoda</taxon>
        <taxon>Hexapoda</taxon>
        <taxon>Collembola</taxon>
        <taxon>Symphypleona</taxon>
        <taxon>Sminthuridae</taxon>
        <taxon>Allacma</taxon>
    </lineage>
</organism>
<dbReference type="PANTHER" id="PTHR13608">
    <property type="entry name" value="ARMADILLO-LIKE HELICAL DOMAIN-CONTAINING PROTEIN 3"/>
    <property type="match status" value="1"/>
</dbReference>
<keyword evidence="7" id="KW-1185">Reference proteome</keyword>
<evidence type="ECO:0000259" key="5">
    <source>
        <dbReference type="SMART" id="SM01158"/>
    </source>
</evidence>
<feature type="domain" description="Armadillo-like helical" evidence="5">
    <location>
        <begin position="412"/>
        <end position="648"/>
    </location>
</feature>
<accession>A0A8J2MG72</accession>
<dbReference type="InterPro" id="IPR013636">
    <property type="entry name" value="ARMH3_C"/>
</dbReference>
<dbReference type="InterPro" id="IPR039868">
    <property type="entry name" value="ARMD3-like"/>
</dbReference>
<evidence type="ECO:0000256" key="3">
    <source>
        <dbReference type="ARBA" id="ARBA00022989"/>
    </source>
</evidence>
<proteinExistence type="predicted"/>
<keyword evidence="2" id="KW-0812">Transmembrane</keyword>
<evidence type="ECO:0000256" key="4">
    <source>
        <dbReference type="ARBA" id="ARBA00023136"/>
    </source>
</evidence>
<gene>
    <name evidence="6" type="ORF">AFUS01_LOCUS47308</name>
</gene>
<comment type="subcellular location">
    <subcellularLocation>
        <location evidence="1">Membrane</location>
    </subcellularLocation>
</comment>
<dbReference type="SMART" id="SM01158">
    <property type="entry name" value="DUF1741"/>
    <property type="match status" value="1"/>
</dbReference>
<comment type="caution">
    <text evidence="6">The sequence shown here is derived from an EMBL/GenBank/DDBJ whole genome shotgun (WGS) entry which is preliminary data.</text>
</comment>
<evidence type="ECO:0000256" key="1">
    <source>
        <dbReference type="ARBA" id="ARBA00004370"/>
    </source>
</evidence>
<dbReference type="AlphaFoldDB" id="A0A8J2MG72"/>
<sequence length="663" mass="75521">MSLRKSSSHSLGKKQLKEKIVQIYEQLLQGEDPSLSNSNFWDEFFLLKPKPLVLKTELGNLKVEQLNALKPIIRSLFSHCVAVLGETSSNSHHIKICNAYQTITALVDGVVKVLTQEYSYDLLDALMEFENSTKVVNSLLNHTSIILTGEYPKCVKMSCIHAMLMLMTSTQIVSKNRIMEYIVTSSSFLESIFWLLSRTETRVEFGHDCLIMLALLVNFEKDRPNACAVRLSLVDDPLILNGYSQAITAGLSEFCMQNSVAADNSSGWFHSFTSMVGSMFVTDENGKNESLCGTKVGLLVAFYEAIHLNRNFMTTLANTKTDTSPCNTLAHTVMSPQQLQPSNLLVTFLEYCSLVMQDIKSESRLNLVKLCFIILTCISEDQYANALMSDPHLVFRVQLHRVPMRHRKITLDLAPPMPLVCSLIDLMVEFMMTHLTKRLPYSIYIQSVGVIHHLLCYQKKSRTRINFEWRKLWSAFFTVLKFVLTNEVSLLVKKLDIFALALQIVNIINLFVTFGDTFLMNPTSYDELYYEIIRCQHTFEDLYSLTARYLSSNGEHKASASKLSYSLVNIRAILTHFSPKIDEFLTSQNISTPTEDQIIDVVRNNYDSLTLKILDNLDNFERYNEVPKYASFFTAIVRVMSKDMRKTLESVTIDFTPILTGEQ</sequence>
<dbReference type="PANTHER" id="PTHR13608:SF3">
    <property type="entry name" value="ARMADILLO-LIKE HELICAL DOMAIN-CONTAINING PROTEIN 3"/>
    <property type="match status" value="1"/>
</dbReference>
<keyword evidence="3" id="KW-1133">Transmembrane helix</keyword>
<dbReference type="EMBL" id="CAJVCH010571712">
    <property type="protein sequence ID" value="CAG7838325.1"/>
    <property type="molecule type" value="Genomic_DNA"/>
</dbReference>
<dbReference type="GO" id="GO:0005829">
    <property type="term" value="C:cytosol"/>
    <property type="evidence" value="ECO:0007669"/>
    <property type="project" value="TreeGrafter"/>
</dbReference>
<evidence type="ECO:0000313" key="7">
    <source>
        <dbReference type="Proteomes" id="UP000708208"/>
    </source>
</evidence>
<dbReference type="OrthoDB" id="2012278at2759"/>
<name>A0A8J2MG72_9HEXA</name>
<evidence type="ECO:0000256" key="2">
    <source>
        <dbReference type="ARBA" id="ARBA00022692"/>
    </source>
</evidence>
<reference evidence="6" key="1">
    <citation type="submission" date="2021-06" db="EMBL/GenBank/DDBJ databases">
        <authorList>
            <person name="Hodson N. C."/>
            <person name="Mongue J. A."/>
            <person name="Jaron S. K."/>
        </authorList>
    </citation>
    <scope>NUCLEOTIDE SEQUENCE</scope>
</reference>
<dbReference type="GO" id="GO:0016020">
    <property type="term" value="C:membrane"/>
    <property type="evidence" value="ECO:0007669"/>
    <property type="project" value="UniProtKB-SubCell"/>
</dbReference>
<dbReference type="Pfam" id="PF08427">
    <property type="entry name" value="ARMH3_C"/>
    <property type="match status" value="1"/>
</dbReference>
<evidence type="ECO:0000313" key="6">
    <source>
        <dbReference type="EMBL" id="CAG7838325.1"/>
    </source>
</evidence>
<protein>
    <recommendedName>
        <fullName evidence="5">Armadillo-like helical domain-containing protein</fullName>
    </recommendedName>
</protein>
<dbReference type="Proteomes" id="UP000708208">
    <property type="component" value="Unassembled WGS sequence"/>
</dbReference>